<organism evidence="3 4">
    <name type="scientific">Ceratopteris richardii</name>
    <name type="common">Triangle waterfern</name>
    <dbReference type="NCBI Taxonomy" id="49495"/>
    <lineage>
        <taxon>Eukaryota</taxon>
        <taxon>Viridiplantae</taxon>
        <taxon>Streptophyta</taxon>
        <taxon>Embryophyta</taxon>
        <taxon>Tracheophyta</taxon>
        <taxon>Polypodiopsida</taxon>
        <taxon>Polypodiidae</taxon>
        <taxon>Polypodiales</taxon>
        <taxon>Pteridineae</taxon>
        <taxon>Pteridaceae</taxon>
        <taxon>Parkerioideae</taxon>
        <taxon>Ceratopteris</taxon>
    </lineage>
</organism>
<feature type="compositionally biased region" description="Polar residues" evidence="2">
    <location>
        <begin position="950"/>
        <end position="963"/>
    </location>
</feature>
<keyword evidence="4" id="KW-1185">Reference proteome</keyword>
<evidence type="ECO:0008006" key="5">
    <source>
        <dbReference type="Google" id="ProtNLM"/>
    </source>
</evidence>
<dbReference type="AlphaFoldDB" id="A0A8T2QH61"/>
<feature type="region of interest" description="Disordered" evidence="2">
    <location>
        <begin position="610"/>
        <end position="631"/>
    </location>
</feature>
<dbReference type="GO" id="GO:0006405">
    <property type="term" value="P:RNA export from nucleus"/>
    <property type="evidence" value="ECO:0007669"/>
    <property type="project" value="InterPro"/>
</dbReference>
<feature type="coiled-coil region" evidence="1">
    <location>
        <begin position="312"/>
        <end position="342"/>
    </location>
</feature>
<protein>
    <recommendedName>
        <fullName evidence="5">Nuclear pore complex protein</fullName>
    </recommendedName>
</protein>
<dbReference type="PANTHER" id="PTHR34418:SF3">
    <property type="entry name" value="NUCLEAR PORE COMPLEX PROTEIN NUP214"/>
    <property type="match status" value="1"/>
</dbReference>
<evidence type="ECO:0000256" key="1">
    <source>
        <dbReference type="SAM" id="Coils"/>
    </source>
</evidence>
<dbReference type="OrthoDB" id="248320at2759"/>
<accession>A0A8T2QH61</accession>
<dbReference type="GO" id="GO:0017056">
    <property type="term" value="F:structural constituent of nuclear pore"/>
    <property type="evidence" value="ECO:0007669"/>
    <property type="project" value="InterPro"/>
</dbReference>
<gene>
    <name evidence="3" type="ORF">KP509_34G009300</name>
</gene>
<feature type="compositionally biased region" description="Acidic residues" evidence="2">
    <location>
        <begin position="890"/>
        <end position="901"/>
    </location>
</feature>
<feature type="region of interest" description="Disordered" evidence="2">
    <location>
        <begin position="410"/>
        <end position="444"/>
    </location>
</feature>
<dbReference type="InterPro" id="IPR044694">
    <property type="entry name" value="NUP214"/>
</dbReference>
<feature type="compositionally biased region" description="Polar residues" evidence="2">
    <location>
        <begin position="755"/>
        <end position="765"/>
    </location>
</feature>
<dbReference type="EMBL" id="CM035439">
    <property type="protein sequence ID" value="KAH7283482.1"/>
    <property type="molecule type" value="Genomic_DNA"/>
</dbReference>
<feature type="region of interest" description="Disordered" evidence="2">
    <location>
        <begin position="26"/>
        <end position="79"/>
    </location>
</feature>
<feature type="region of interest" description="Disordered" evidence="2">
    <location>
        <begin position="748"/>
        <end position="775"/>
    </location>
</feature>
<dbReference type="OMA" id="MEKSWIN"/>
<feature type="region of interest" description="Disordered" evidence="2">
    <location>
        <begin position="883"/>
        <end position="903"/>
    </location>
</feature>
<dbReference type="Proteomes" id="UP000825935">
    <property type="component" value="Chromosome 34"/>
</dbReference>
<evidence type="ECO:0000256" key="2">
    <source>
        <dbReference type="SAM" id="MobiDB-lite"/>
    </source>
</evidence>
<feature type="coiled-coil region" evidence="1">
    <location>
        <begin position="238"/>
        <end position="272"/>
    </location>
</feature>
<feature type="region of interest" description="Disordered" evidence="2">
    <location>
        <begin position="917"/>
        <end position="964"/>
    </location>
</feature>
<evidence type="ECO:0000313" key="4">
    <source>
        <dbReference type="Proteomes" id="UP000825935"/>
    </source>
</evidence>
<feature type="compositionally biased region" description="Basic and acidic residues" evidence="2">
    <location>
        <begin position="621"/>
        <end position="631"/>
    </location>
</feature>
<proteinExistence type="predicted"/>
<keyword evidence="1" id="KW-0175">Coiled coil</keyword>
<feature type="compositionally biased region" description="Polar residues" evidence="2">
    <location>
        <begin position="921"/>
        <end position="943"/>
    </location>
</feature>
<sequence length="1135" mass="120718">MTNKGKGRGIVKIPSELPGEEVVLHSYDLESKAGDGKGDAKEEAQNRNESKVGFAKTDNLTSNTFGTQGLQRKTSQNKERVITTADQVSFKPNGPAAERIPEITPQSKGISFTTPIQSFKQQQLPKQSLPATEIFKGQIKGALENVKELDRKDLQAAYALGMGAQQTPSLVDSRKNLGSPVGRTAIAPGLSEMEVKFQSEIIKVKEMSGVIENLMSYIEGKGSLKKGERQLSFTRTHVEAIEHTTQKLFKECQTLREEMQEQRCNIMDLRDEVLQVDSWRMYVQSIIEQLFDERYQELCNKQTLHPELAGMRKRILQADQSLKQQIAELEEHLHNLELYEWQKKKQLNMKAVTSERLSRSMQGIYETINTQMEVAQQLSRRITLQSQALKLPVIPKEELESMLSNLKMQDMASQERPVVRTRGRLSSSGPLDFSPANRTVKSSLQTPSKQLISTGVRAGLQDSTRRRRDSVDKFWVDVGAAKTTVKRATPVKRFDALSSISKDTLKSEPITSRKEALYSPEGLYSRTGARQVKTDMSVFGSGHVEKYSREVMANAQSERMSSAQPDKLMAMGGGFTAAQPLQQKMAQMESPTTVSASWGPVVTTDTLQAYAPTGPQSMPKTRSEKKPSKSFGEEIDKALPASVICEGASVSNLSFTKAVAHSQQTAAVSDLEGGPTVAVLSVPPRITEIQRTETSRAQVHPSQAFEIKKPEFQISKTDTSINERTSAFPSFGLASVLKSSSNSNSTFAISMSSSEQGTGQMTSMPKPSEVCDTPLSSPPNIVQSVSSMPICQTLSFSSSETASSLAFPAHAPGSTLFTSVPQNNNISSTQSSVLLSSAAGVIAQASSPALNVSSQSAVKGDGIPNVMTTEPSVAPLIVNFSHPAVQDSSNDSDEEEMEEEANNATVFGSSSFTGFGLGSTPPVTSQRSTPFGLGSSFSPTESSPFGGASVWNQQSSSTLSGSPGQLFKPASFSIPAAPVTTTPSSSSPFGQTVTSANAGQSGFGTVGLITPQVTSGGQQALGSALGSFGQTRQIGSPFGTPSASGFGFTTGAGFANTASSAGFSSAATGGGFASIAASGGFANIASGSGFAGFAGGAAGNSSPSPNQGGFGAFSGGAFSAFGGHTNPSLFTQMRK</sequence>
<feature type="compositionally biased region" description="Polar residues" evidence="2">
    <location>
        <begin position="58"/>
        <end position="74"/>
    </location>
</feature>
<reference evidence="3" key="1">
    <citation type="submission" date="2021-08" db="EMBL/GenBank/DDBJ databases">
        <title>WGS assembly of Ceratopteris richardii.</title>
        <authorList>
            <person name="Marchant D.B."/>
            <person name="Chen G."/>
            <person name="Jenkins J."/>
            <person name="Shu S."/>
            <person name="Leebens-Mack J."/>
            <person name="Grimwood J."/>
            <person name="Schmutz J."/>
            <person name="Soltis P."/>
            <person name="Soltis D."/>
            <person name="Chen Z.-H."/>
        </authorList>
    </citation>
    <scope>NUCLEOTIDE SEQUENCE</scope>
    <source>
        <strain evidence="3">Whitten #5841</strain>
        <tissue evidence="3">Leaf</tissue>
    </source>
</reference>
<comment type="caution">
    <text evidence="3">The sequence shown here is derived from an EMBL/GenBank/DDBJ whole genome shotgun (WGS) entry which is preliminary data.</text>
</comment>
<feature type="compositionally biased region" description="Basic and acidic residues" evidence="2">
    <location>
        <begin position="27"/>
        <end position="50"/>
    </location>
</feature>
<dbReference type="PANTHER" id="PTHR34418">
    <property type="entry name" value="NUCLEAR PORE COMPLEX PROTEIN NUP214 ISOFORM X1"/>
    <property type="match status" value="1"/>
</dbReference>
<evidence type="ECO:0000313" key="3">
    <source>
        <dbReference type="EMBL" id="KAH7283482.1"/>
    </source>
</evidence>
<name>A0A8T2QH61_CERRI</name>